<dbReference type="Pfam" id="PF13202">
    <property type="entry name" value="EF-hand_5"/>
    <property type="match status" value="2"/>
</dbReference>
<dbReference type="SUPFAM" id="SSF47473">
    <property type="entry name" value="EF-hand"/>
    <property type="match status" value="1"/>
</dbReference>
<evidence type="ECO:0000313" key="4">
    <source>
        <dbReference type="Proteomes" id="UP000245670"/>
    </source>
</evidence>
<dbReference type="OrthoDB" id="665834at2"/>
<dbReference type="RefSeq" id="WP_109404911.1">
    <property type="nucleotide sequence ID" value="NZ_QFFG01000003.1"/>
</dbReference>
<feature type="region of interest" description="Disordered" evidence="1">
    <location>
        <begin position="77"/>
        <end position="96"/>
    </location>
</feature>
<dbReference type="Gene3D" id="1.10.238.10">
    <property type="entry name" value="EF-hand"/>
    <property type="match status" value="1"/>
</dbReference>
<dbReference type="InterPro" id="IPR002048">
    <property type="entry name" value="EF_hand_dom"/>
</dbReference>
<dbReference type="Proteomes" id="UP000245670">
    <property type="component" value="Unassembled WGS sequence"/>
</dbReference>
<protein>
    <recommendedName>
        <fullName evidence="2">EF-hand domain-containing protein</fullName>
    </recommendedName>
</protein>
<accession>A0A2U2JAJ6</accession>
<dbReference type="InterPro" id="IPR011992">
    <property type="entry name" value="EF-hand-dom_pair"/>
</dbReference>
<name>A0A2U2JAJ6_9FLAO</name>
<proteinExistence type="predicted"/>
<dbReference type="CDD" id="cd00051">
    <property type="entry name" value="EFh"/>
    <property type="match status" value="1"/>
</dbReference>
<keyword evidence="4" id="KW-1185">Reference proteome</keyword>
<gene>
    <name evidence="3" type="ORF">DIS07_09045</name>
</gene>
<dbReference type="EMBL" id="QFFG01000003">
    <property type="protein sequence ID" value="PWG05367.1"/>
    <property type="molecule type" value="Genomic_DNA"/>
</dbReference>
<dbReference type="Pfam" id="PF14240">
    <property type="entry name" value="YHYH"/>
    <property type="match status" value="1"/>
</dbReference>
<evidence type="ECO:0000313" key="3">
    <source>
        <dbReference type="EMBL" id="PWG05367.1"/>
    </source>
</evidence>
<organism evidence="3 4">
    <name type="scientific">Polaribacter aquimarinus</name>
    <dbReference type="NCBI Taxonomy" id="2100726"/>
    <lineage>
        <taxon>Bacteria</taxon>
        <taxon>Pseudomonadati</taxon>
        <taxon>Bacteroidota</taxon>
        <taxon>Flavobacteriia</taxon>
        <taxon>Flavobacteriales</taxon>
        <taxon>Flavobacteriaceae</taxon>
    </lineage>
</organism>
<dbReference type="GO" id="GO:0005509">
    <property type="term" value="F:calcium ion binding"/>
    <property type="evidence" value="ECO:0007669"/>
    <property type="project" value="InterPro"/>
</dbReference>
<comment type="caution">
    <text evidence="3">The sequence shown here is derived from an EMBL/GenBank/DDBJ whole genome shotgun (WGS) entry which is preliminary data.</text>
</comment>
<dbReference type="PROSITE" id="PS51257">
    <property type="entry name" value="PROKAR_LIPOPROTEIN"/>
    <property type="match status" value="1"/>
</dbReference>
<dbReference type="PROSITE" id="PS00018">
    <property type="entry name" value="EF_HAND_1"/>
    <property type="match status" value="2"/>
</dbReference>
<dbReference type="InterPro" id="IPR025924">
    <property type="entry name" value="YHYH_dom"/>
</dbReference>
<sequence length="364" mass="42092">MRTIYYYLIVLFTLLSSCKKHQHNHDDNYSHSHEHLSENHTHSKLVNNYFGPYQLINNDYGTKTIVTLENGYRKMTTNALPNHKTGEFPRKGNPNKISEQNKQYMFPLNPKYKGDPTWVREPGVALNGVKFEPGTAEVVICQTGENYRVEAFQNIINLGLDFNHAHVQPTGAYHYHGSPTSVIENFDNGKDLVHIGFAHDGFPIYYSKKGVYKSSYQLLNGTRDGEDCTYSNPKRTIEISVEDNHDGTYTSDYKFVEGFGDLDECNGTTIDGKYVYLVTDEFPYVSRCLMGEYEEPKRERRRDNRNRPRSFEDLLKRMDINKDGKLSKEEVRGPLENLFSKIDLNNDGYITKEELKKAPKPNRR</sequence>
<dbReference type="PROSITE" id="PS50222">
    <property type="entry name" value="EF_HAND_2"/>
    <property type="match status" value="1"/>
</dbReference>
<evidence type="ECO:0000259" key="2">
    <source>
        <dbReference type="PROSITE" id="PS50222"/>
    </source>
</evidence>
<feature type="domain" description="EF-hand" evidence="2">
    <location>
        <begin position="306"/>
        <end position="341"/>
    </location>
</feature>
<dbReference type="AlphaFoldDB" id="A0A2U2JAJ6"/>
<evidence type="ECO:0000256" key="1">
    <source>
        <dbReference type="SAM" id="MobiDB-lite"/>
    </source>
</evidence>
<dbReference type="InterPro" id="IPR018247">
    <property type="entry name" value="EF_Hand_1_Ca_BS"/>
</dbReference>
<reference evidence="3 4" key="1">
    <citation type="submission" date="2018-05" db="EMBL/GenBank/DDBJ databases">
        <title>Polaribacter aquimarinus sp. nov., isolated from sediment in a sediment of sea.</title>
        <authorList>
            <person name="Lu D."/>
        </authorList>
    </citation>
    <scope>NUCLEOTIDE SEQUENCE [LARGE SCALE GENOMIC DNA]</scope>
    <source>
        <strain evidence="3 4">ZY113</strain>
    </source>
</reference>